<feature type="region of interest" description="Disordered" evidence="3">
    <location>
        <begin position="1203"/>
        <end position="1224"/>
    </location>
</feature>
<accession>A0A845AUN9</accession>
<dbReference type="PANTHER" id="PTHR32305">
    <property type="match status" value="1"/>
</dbReference>
<dbReference type="NCBIfam" id="TIGR01643">
    <property type="entry name" value="YD_repeat_2x"/>
    <property type="match status" value="8"/>
</dbReference>
<dbReference type="InterPro" id="IPR036779">
    <property type="entry name" value="LysM_dom_sf"/>
</dbReference>
<feature type="transmembrane region" description="Helical" evidence="4">
    <location>
        <begin position="2797"/>
        <end position="2817"/>
    </location>
</feature>
<dbReference type="InterPro" id="IPR018392">
    <property type="entry name" value="LysM"/>
</dbReference>
<keyword evidence="2" id="KW-0175">Coiled coil</keyword>
<dbReference type="Pfam" id="PF01476">
    <property type="entry name" value="LysM"/>
    <property type="match status" value="1"/>
</dbReference>
<dbReference type="PROSITE" id="PS51782">
    <property type="entry name" value="LYSM"/>
    <property type="match status" value="1"/>
</dbReference>
<proteinExistence type="predicted"/>
<dbReference type="InterPro" id="IPR031325">
    <property type="entry name" value="RHS_repeat"/>
</dbReference>
<dbReference type="InterPro" id="IPR056823">
    <property type="entry name" value="TEN-like_YD-shell"/>
</dbReference>
<dbReference type="EMBL" id="WTYE01000001">
    <property type="protein sequence ID" value="MXP33017.1"/>
    <property type="molecule type" value="Genomic_DNA"/>
</dbReference>
<dbReference type="RefSeq" id="WP_160777823.1">
    <property type="nucleotide sequence ID" value="NZ_BAAAZF010000001.1"/>
</dbReference>
<feature type="transmembrane region" description="Helical" evidence="4">
    <location>
        <begin position="2868"/>
        <end position="2891"/>
    </location>
</feature>
<dbReference type="Gene3D" id="2.180.10.10">
    <property type="entry name" value="RHS repeat-associated core"/>
    <property type="match status" value="9"/>
</dbReference>
<dbReference type="Proteomes" id="UP000446786">
    <property type="component" value="Unassembled WGS sequence"/>
</dbReference>
<comment type="caution">
    <text evidence="7">The sequence shown here is derived from an EMBL/GenBank/DDBJ whole genome shotgun (WGS) entry which is preliminary data.</text>
</comment>
<feature type="transmembrane region" description="Helical" evidence="4">
    <location>
        <begin position="2823"/>
        <end position="2847"/>
    </location>
</feature>
<reference evidence="7 8" key="1">
    <citation type="submission" date="2019-12" db="EMBL/GenBank/DDBJ databases">
        <title>Genomic-based taxomic classification of the family Erythrobacteraceae.</title>
        <authorList>
            <person name="Xu L."/>
        </authorList>
    </citation>
    <scope>NUCLEOTIDE SEQUENCE [LARGE SCALE GENOMIC DNA]</scope>
    <source>
        <strain evidence="7 8">JCM 16677</strain>
    </source>
</reference>
<dbReference type="EMBL" id="WTYE01000001">
    <property type="protein sequence ID" value="MXP30257.1"/>
    <property type="molecule type" value="Genomic_DNA"/>
</dbReference>
<evidence type="ECO:0000256" key="4">
    <source>
        <dbReference type="SAM" id="Phobius"/>
    </source>
</evidence>
<dbReference type="Pfam" id="PF25023">
    <property type="entry name" value="TEN_YD-shell"/>
    <property type="match status" value="1"/>
</dbReference>
<keyword evidence="4" id="KW-0472">Membrane</keyword>
<evidence type="ECO:0000313" key="6">
    <source>
        <dbReference type="EMBL" id="MXP30257.1"/>
    </source>
</evidence>
<keyword evidence="1" id="KW-0677">Repeat</keyword>
<evidence type="ECO:0000313" key="7">
    <source>
        <dbReference type="EMBL" id="MXP33017.1"/>
    </source>
</evidence>
<name>A0A845AUN9_9SPHN</name>
<dbReference type="OrthoDB" id="7405368at2"/>
<feature type="transmembrane region" description="Helical" evidence="4">
    <location>
        <begin position="2762"/>
        <end position="2785"/>
    </location>
</feature>
<dbReference type="CDD" id="cd00118">
    <property type="entry name" value="LysM"/>
    <property type="match status" value="1"/>
</dbReference>
<dbReference type="SMART" id="SM00257">
    <property type="entry name" value="LysM"/>
    <property type="match status" value="1"/>
</dbReference>
<dbReference type="Gene3D" id="3.10.350.10">
    <property type="entry name" value="LysM domain"/>
    <property type="match status" value="1"/>
</dbReference>
<feature type="coiled-coil region" evidence="2">
    <location>
        <begin position="3019"/>
        <end position="3046"/>
    </location>
</feature>
<protein>
    <submittedName>
        <fullName evidence="7">LysM peptidoglycan-binding domain-containing protein</fullName>
    </submittedName>
</protein>
<feature type="domain" description="LysM" evidence="5">
    <location>
        <begin position="2673"/>
        <end position="2720"/>
    </location>
</feature>
<evidence type="ECO:0000256" key="1">
    <source>
        <dbReference type="ARBA" id="ARBA00022737"/>
    </source>
</evidence>
<dbReference type="InterPro" id="IPR050708">
    <property type="entry name" value="T6SS_VgrG/RHS"/>
</dbReference>
<keyword evidence="4" id="KW-0812">Transmembrane</keyword>
<dbReference type="InterPro" id="IPR006530">
    <property type="entry name" value="YD"/>
</dbReference>
<feature type="compositionally biased region" description="Low complexity" evidence="3">
    <location>
        <begin position="1205"/>
        <end position="1219"/>
    </location>
</feature>
<keyword evidence="8" id="KW-1185">Reference proteome</keyword>
<organism evidence="7 8">
    <name type="scientific">Parerythrobacter jejuensis</name>
    <dbReference type="NCBI Taxonomy" id="795812"/>
    <lineage>
        <taxon>Bacteria</taxon>
        <taxon>Pseudomonadati</taxon>
        <taxon>Pseudomonadota</taxon>
        <taxon>Alphaproteobacteria</taxon>
        <taxon>Sphingomonadales</taxon>
        <taxon>Erythrobacteraceae</taxon>
        <taxon>Parerythrobacter</taxon>
    </lineage>
</organism>
<evidence type="ECO:0000259" key="5">
    <source>
        <dbReference type="PROSITE" id="PS51782"/>
    </source>
</evidence>
<dbReference type="Pfam" id="PF05593">
    <property type="entry name" value="RHS_repeat"/>
    <property type="match status" value="7"/>
</dbReference>
<evidence type="ECO:0000256" key="3">
    <source>
        <dbReference type="SAM" id="MobiDB-lite"/>
    </source>
</evidence>
<dbReference type="PANTHER" id="PTHR32305:SF15">
    <property type="entry name" value="PROTEIN RHSA-RELATED"/>
    <property type="match status" value="1"/>
</dbReference>
<evidence type="ECO:0000313" key="8">
    <source>
        <dbReference type="Proteomes" id="UP000446786"/>
    </source>
</evidence>
<gene>
    <name evidence="6" type="ORF">GRI94_00300</name>
    <name evidence="7" type="ORF">GRI94_14390</name>
</gene>
<keyword evidence="4" id="KW-1133">Transmembrane helix</keyword>
<evidence type="ECO:0000256" key="2">
    <source>
        <dbReference type="SAM" id="Coils"/>
    </source>
</evidence>
<sequence length="3392" mass="365060">MTAIFTGLGSGLERSSANVLGAAGQIGGASLGRAGEKVSVNAATGNLVINRQDEFLTGRGLDIGISRTYNSLAELSDGDNGDQWQQSTTRRVFGLSGSQNGAGSTIKRQGGDGASITYTWDSGLAAYVSSDGAGAYDQLKKVGSQWVWTDGATQVSETYSAYGSNSWRIVNQKDSDGYGLSFTYSGAKLSKVTTANGEFTQYHWSGNNISKIVTSYGSTLTRTYYGYDGQNRLTSVSTDLSEKNNSLGSDKYVVNYTYHGNTKRVATISQTDGSSLAMSYDGSGRITSLTQTVASGDTRVTQLAYGSGVTTVTHADGTTNNLYYDSKKQLTQINYVGAASGQPVTFVKFTYDSKGNVTTVTDQNGKVTTYQYHSSRVTGSGHRGNATRIIDANNNQVDRWYDANNNLVKEGFASSSDTSGNATHYTRFAYDGENHLRYRISATGDVTEFRYTTHGLLQYEIEYPEHGYPVGSGTVSESQMNSWRDGLGDKSSTKIAYHTYDARGNKARIWNYGYATSTGGASNAEGYSRTYFTYDQAGKLLSTYDGSQIAQTYVYDGMGRLKTSTDLAGGTTNIVFQDANSKTVVTTASGHVSTSTFNKAGELISQLNSGSYDTTGTSSYKYDKMGRVRMETDETGFKTYYLYDKLGRKVADINHYGHITEYRYDKAGRVNASVSFAYGVSSANLTTLANPNNTLQMSNIRPAGHSYDVWQWHVYDAKGRVIQTIDGAGGTSKFEYDKADRLVKTTNYFNKLSSSQLSGFKNAAPTAMVLPSANSKDSIARSFYSRSGQLIGNLDGEGYLSEIVYDRAGQKVQEIAYAKKTSSSYWAAGTFSQLRSSAAPTSAANRRVHHVYDGQGQLRYSVSAQGVVSSLSYNIAGKLTKTVVHAATISTSDFTYDNVKAKVAAIANGTNDRTATINYNSRGQVAYSTDVSGLRTTFTYDNRGQVTKTVVGTGSTARTTRSWYTAQGSLRFMVDAEGYVRRYDYDKEDRLTREVTWSNKVTATDSTTISQINSLANGAGSWTDVRYTYDAAGRRNSMYDGEGNRTVWGWHRTGLLADEYTGYTDKNNATTDRSRTHHVYDGAGQLIRKYEAYGTPERADTYYYYDGLGNLTSTRDPNGKTTSFTHDETGRVLTSTNAAGGITRFEYNAFGDVVKTTDPRGNSTYSYYDNLGRLTKTRDAENYVTETNYTVFSEVASVTRRHNRTTSAVSTTTPPSVSAHSKDATTSFQYDKRGLVTRSTDAEGHFETYTYDAYGNRITARAKSATTSKVAGGTTTYAYDKRGLLVAETLPVKSYAASGAVAASTVTNTFAYDARGNRITMVEAQGLSEQRTTQYVYDKANRLKETIGQTFIGKTPREYIYYDARGNITETKDAGGGRTIYFYDDLNRKVVEINAAGTYSKYTYDKNGNVTQTRVYANAVSLPSGGGSLSEAPGAPSGGSRTTNYTYDNLNRMLTSAIAAGVQTGYFNGSSWVATASAIQSSYQYDANGNVVKMTDPNGRTTWSYYDKAGRKTSQVDGERYRTDWTYDSEGNVTRERRFVNRAATPNSVTTPPSVSSNGSLDRITDFTYDKVGNRETEKRLNVLKHNGSGAHVNTHSQISYLYNGLGQVTRKTEATAEQTNYKYDAGGRLIEEKRASFASHSGTVTPEVDYYYNGVGDLARTVAAGQSGVSARVTTYGYDGGKLRSLTDAEGFTRYFLYDNAGRQTHDYYKRIKSDGTYAANYDGVLTSYDALGRATQKWQSTHNGSTWVDSGPRAVTTYNAFGETASVAVGGRTQTQNKFDDAGRVWATTSGDGVWKFLGYDKNGNQTIAITSAGLAFGSGTTFQYAYDRISRSDVNATYTQYDKRNQAIKVVEEGRQLGGSTQTLNTSRTYNAFGETLTETNANGSVIAYTYNNMGRLIKSVNPTVQVTNENGSTQWIKPTEDYYYDASGRLVASRDANGTYANGSSSNGGAKTANTGNLTKLTLLAGTGYGGSQALVTRETFADGGIKQTKFDIHGDARTMIDQINRTTTQSFDKMGRVTQVNHAAGLVEHFAYDGLGQQIKKWNNLLVVGAFYDPYTGASSAGSPEVATTDYDTQGRIISQKDFGGDVTTHSFTWNAGLSTTNIGTFGGWTEVTTYANGKTMTENSDLFGRMLSKNDLGNNTTTYVYDVAGRIRTSSVGGLTSTFNYFNTGQQSSVVTGTANAGTANTNWTRETASYTYDKLGQRLTEHLRHETAVYTPGQTIWYNPYEPDFIPATYNVTNKVVKNATAVYDNLGRVTNWSEAGSATSPAATTAYKYDASGNIRRTTATYKSLDANGAASSTNVTKDYWFRFDSMNRLVTDRGTLSGGQIIRGNSVYGAQAGKDILYNKAGERIAVLTTDYTPGTFNTYTGFLPGTFRESRESYTYDLGGRLKQINVSFGTTVAESAAGSGVPAGTIPAAPINGTRRSVFAYDLMGRQTAQTDYEANGTTIAFSRSATYNSKNQLTSDTTNTKRGSDIFRSTTTYNYGAGASYALGSVVSQSSINYKNNNSSQAPNSSTTNTFYWRDGAVQATIKHKPNTSQSTQYTTTFYYDGMGRLTRAYVGDYYSQNVTFTNDEYGQIIRRDETTTSNSTGAPHEVWYRYGGRQLGYTGNNGTSDVSTSKSIQERQITPPTTPGVFRNGATIGSSYADFASSYDPLNSYNQGAGGGSYTVNKGDTLQSIAQSVYGDANLWYKIAQLNGISGSVPLIEGQRINLPTGVVRSSHNSGTITPYNPAEAIGDLTPTTSAPPKKGNKCGVFGLVLLAVVAIAVTVVTAGAAIAAATPGLSLGGGITAALGGTATATVGVGAAAVSTTVSGGLIGTFGVAGGLAIGAGAAAAGSIVSQGIGVATGIQQKFSWKAVGMAALGSFVSAGIGEAFGGGGWLAAAGRGAASSAITQGVGVATGLQNKFDWAGVAAAGVGAGVGHLVGGDLPSIGTNNSFGNYAAHFGTSAARLISSAATRSLVTGTNFGDNVIAGLPDVIAQTVTDLIFNGVSRSTGPIPLRTFEREIGSVYNQFEEKIVNLEQRREEALAQGDEATANRLDAEIEVQYTARSQSVSNRYQELAVNRYGMERAINMRMADIIPEGSRFVRFLDDDNSSSQLSGGDEVAEVDEQGRVMDVIVVVGQIDPNLNVNPESSLGRTVVNGLAYTQEKVENWGPLARGAWVVGKTAITGGAGPVLGYAVEKGAEQAIPHLPPAILEPIARAGQATEDFVGGRGGGVLLDTSHETVVRRDRSAVAWGAEELLGISLTSLAVLATRYLRGRRGRGPTNTAELANALTNNPRASEVVLGKVDDAYQDVARNRGATFFGTSDEQWDAFTDQFDRDGMREANQIFMANQIAQRKSFTLVSNPTNARGMFGMEVGMLRAEGYSFRRSGNYWEAFRGD</sequence>